<evidence type="ECO:0000313" key="3">
    <source>
        <dbReference type="EMBL" id="CAE0255163.1"/>
    </source>
</evidence>
<sequence>MWKPAFMLHVLAVFLISSFCFAAEDEFSISPTPLRSITASWRKERVLATGEILGKTVVLDVITAWTRSYGSFSAPLGGRVPILGDYVGLPVMEESLDVNFGDGTSSGSVLHGIVVAVDEVEDLIVVRTSLEHVYSAENRYIATITACCKPSVIANNPNRPWQVRVAVDLAVAGVTRSILLEGLPILSVYLRHADTGKRFSPFGVGKKEMERVKSVVGDVQFSPYEWVINETLRINRTDSIKQSDIIFDTNLPFGKEPYPYFFNFSSDGSFEIGSMAEFPPGLYDAYVEITTTVKDLFVGFAFCIFTRYEPVSDDIDARLSTAAITFQGSNWYEGYTRSLEVGCSVGKAGADITPFFRFADELVNVATGTTPGQAYTSTWTPCLGRLIDVVYCVRVTVKSTDPIIVLGDIISMPTCFNAEVLVDPAPVVQVAMSSTDSAEWGMRHDVEDGETYAVYAGIEQMFFFNVADQPEEICEVTVSAPAMPDASYSTFSVRSSATGCSGNFSFTPALSEGGSSFEVCVTVKDSASACRKPEMDRVCYTVAVQKCQLRTVGGETLMSLASTAGSSFQMMWMLNNDRTNPFSTYGRGETVKMGKMYSAVEGDTLYSLSADFGTTEELIKKKNWDISGSALKAGSQYCITPTTCEQQWQQ</sequence>
<feature type="chain" id="PRO_5035593453" description="LysM domain-containing protein" evidence="1">
    <location>
        <begin position="23"/>
        <end position="650"/>
    </location>
</feature>
<dbReference type="InterPro" id="IPR036779">
    <property type="entry name" value="LysM_dom_sf"/>
</dbReference>
<feature type="domain" description="LysM" evidence="2">
    <location>
        <begin position="595"/>
        <end position="639"/>
    </location>
</feature>
<protein>
    <recommendedName>
        <fullName evidence="2">LysM domain-containing protein</fullName>
    </recommendedName>
</protein>
<name>A0A7S3G6P0_9EUKA</name>
<evidence type="ECO:0000259" key="2">
    <source>
        <dbReference type="PROSITE" id="PS51782"/>
    </source>
</evidence>
<gene>
    <name evidence="3" type="ORF">PBIL07802_LOCUS17415</name>
    <name evidence="4" type="ORF">PBIL07802_LOCUS17422</name>
    <name evidence="5" type="ORF">PBIL07802_LOCUS17424</name>
</gene>
<dbReference type="CDD" id="cd00118">
    <property type="entry name" value="LysM"/>
    <property type="match status" value="1"/>
</dbReference>
<evidence type="ECO:0000313" key="5">
    <source>
        <dbReference type="EMBL" id="CAE0255172.1"/>
    </source>
</evidence>
<proteinExistence type="predicted"/>
<evidence type="ECO:0000313" key="4">
    <source>
        <dbReference type="EMBL" id="CAE0255170.1"/>
    </source>
</evidence>
<dbReference type="EMBL" id="HBIB01026873">
    <property type="protein sequence ID" value="CAE0255172.1"/>
    <property type="molecule type" value="Transcribed_RNA"/>
</dbReference>
<dbReference type="AlphaFoldDB" id="A0A7S3G6P0"/>
<dbReference type="EMBL" id="HBIB01026864">
    <property type="protein sequence ID" value="CAE0255163.1"/>
    <property type="molecule type" value="Transcribed_RNA"/>
</dbReference>
<dbReference type="EMBL" id="HBIB01026871">
    <property type="protein sequence ID" value="CAE0255170.1"/>
    <property type="molecule type" value="Transcribed_RNA"/>
</dbReference>
<dbReference type="PROSITE" id="PS51782">
    <property type="entry name" value="LYSM"/>
    <property type="match status" value="1"/>
</dbReference>
<dbReference type="Pfam" id="PF01476">
    <property type="entry name" value="LysM"/>
    <property type="match status" value="1"/>
</dbReference>
<dbReference type="InterPro" id="IPR018392">
    <property type="entry name" value="LysM"/>
</dbReference>
<accession>A0A7S3G6P0</accession>
<keyword evidence="1" id="KW-0732">Signal</keyword>
<dbReference type="Gene3D" id="3.10.350.10">
    <property type="entry name" value="LysM domain"/>
    <property type="match status" value="1"/>
</dbReference>
<dbReference type="SMART" id="SM00257">
    <property type="entry name" value="LysM"/>
    <property type="match status" value="1"/>
</dbReference>
<feature type="signal peptide" evidence="1">
    <location>
        <begin position="1"/>
        <end position="22"/>
    </location>
</feature>
<evidence type="ECO:0000256" key="1">
    <source>
        <dbReference type="SAM" id="SignalP"/>
    </source>
</evidence>
<reference evidence="4" key="1">
    <citation type="submission" date="2021-01" db="EMBL/GenBank/DDBJ databases">
        <authorList>
            <person name="Corre E."/>
            <person name="Pelletier E."/>
            <person name="Niang G."/>
            <person name="Scheremetjew M."/>
            <person name="Finn R."/>
            <person name="Kale V."/>
            <person name="Holt S."/>
            <person name="Cochrane G."/>
            <person name="Meng A."/>
            <person name="Brown T."/>
            <person name="Cohen L."/>
        </authorList>
    </citation>
    <scope>NUCLEOTIDE SEQUENCE</scope>
    <source>
        <strain evidence="4">NIES-2562</strain>
    </source>
</reference>
<organism evidence="4">
    <name type="scientific">Palpitomonas bilix</name>
    <dbReference type="NCBI Taxonomy" id="652834"/>
    <lineage>
        <taxon>Eukaryota</taxon>
        <taxon>Eukaryota incertae sedis</taxon>
    </lineage>
</organism>